<dbReference type="Pfam" id="PF14559">
    <property type="entry name" value="TPR_19"/>
    <property type="match status" value="1"/>
</dbReference>
<dbReference type="Gene3D" id="1.25.40.10">
    <property type="entry name" value="Tetratricopeptide repeat domain"/>
    <property type="match status" value="2"/>
</dbReference>
<feature type="repeat" description="TPR" evidence="1">
    <location>
        <begin position="275"/>
        <end position="308"/>
    </location>
</feature>
<name>A0A062U7M2_9PROT</name>
<feature type="non-terminal residue" evidence="3">
    <location>
        <position position="511"/>
    </location>
</feature>
<dbReference type="AlphaFoldDB" id="A0A062U7M2"/>
<evidence type="ECO:0000313" key="4">
    <source>
        <dbReference type="Proteomes" id="UP000027037"/>
    </source>
</evidence>
<dbReference type="RefSeq" id="WP_034796297.1">
    <property type="nucleotide sequence ID" value="NZ_AWFF01000039.1"/>
</dbReference>
<dbReference type="InterPro" id="IPR019734">
    <property type="entry name" value="TPR_rpt"/>
</dbReference>
<dbReference type="InterPro" id="IPR011990">
    <property type="entry name" value="TPR-like_helical_dom_sf"/>
</dbReference>
<keyword evidence="4" id="KW-1185">Reference proteome</keyword>
<dbReference type="PANTHER" id="PTHR12558">
    <property type="entry name" value="CELL DIVISION CYCLE 16,23,27"/>
    <property type="match status" value="1"/>
</dbReference>
<dbReference type="SUPFAM" id="SSF48452">
    <property type="entry name" value="TPR-like"/>
    <property type="match status" value="1"/>
</dbReference>
<dbReference type="SUPFAM" id="SSF52540">
    <property type="entry name" value="P-loop containing nucleoside triphosphate hydrolases"/>
    <property type="match status" value="1"/>
</dbReference>
<protein>
    <recommendedName>
        <fullName evidence="2">Cytochrome c-type biogenesis protein H TPR domain-containing protein</fullName>
    </recommendedName>
</protein>
<keyword evidence="1" id="KW-0802">TPR repeat</keyword>
<dbReference type="Proteomes" id="UP000027037">
    <property type="component" value="Unassembled WGS sequence"/>
</dbReference>
<dbReference type="EMBL" id="AWFF01000039">
    <property type="protein sequence ID" value="KCZ54272.1"/>
    <property type="molecule type" value="Genomic_DNA"/>
</dbReference>
<dbReference type="OrthoDB" id="9800698at2"/>
<dbReference type="Pfam" id="PF13469">
    <property type="entry name" value="Sulfotransfer_3"/>
    <property type="match status" value="1"/>
</dbReference>
<sequence>MSNFAPDPIQALITAMKAGNFADALGHAETLIQRDPNNTNALYMATVCSRKLEDYPRAESHLQRLKNVLPDFGRAYEEEGYLRLAQRQLPRAKKAFEAATVCNPALVASWQKLAEVSNELGDQHTAREAAAQANRLRSLPRELVAVTMQIHEGQMQQAERIVRGYLRQHPNDPEALRLLAEIASSQNVLDDAEAFLEKAISIAPQTKQLRIDLVQVLRKRQKYEQSFAQAKQLYEQDPDNPVMQTLYALESMHFSEFEQAIALFDQVLESKPDDAETYSNRALTLKTVGRTEEAVQSYKQAVEVNPLYGLAWFGLANLKTYKFDDQDIAGMRAALDNPDISYESKVNVLFSLAKALENRASYDAAFNAYQQGNAMILRQSRYSADKTDAEFEAQKKFCTKETFARLENFGCEAPDPIFILGLPRAGSTLIEQILASHSMVDGTKELPDIVYMAQTLRGHAAANTNPYPKILNELDAAKLRELGESYIETTRVHRQGAPFFTDKMPNNFRHI</sequence>
<feature type="domain" description="Cytochrome c-type biogenesis protein H TPR" evidence="2">
    <location>
        <begin position="152"/>
        <end position="276"/>
    </location>
</feature>
<dbReference type="Pfam" id="PF13432">
    <property type="entry name" value="TPR_16"/>
    <property type="match status" value="1"/>
</dbReference>
<dbReference type="PROSITE" id="PS50005">
    <property type="entry name" value="TPR"/>
    <property type="match status" value="1"/>
</dbReference>
<evidence type="ECO:0000259" key="2">
    <source>
        <dbReference type="Pfam" id="PF23914"/>
    </source>
</evidence>
<dbReference type="InterPro" id="IPR056413">
    <property type="entry name" value="TPR_CcmH_CycH"/>
</dbReference>
<dbReference type="SMART" id="SM00028">
    <property type="entry name" value="TPR"/>
    <property type="match status" value="5"/>
</dbReference>
<dbReference type="STRING" id="1280946.HY29_14650"/>
<evidence type="ECO:0000256" key="1">
    <source>
        <dbReference type="PROSITE-ProRule" id="PRU00339"/>
    </source>
</evidence>
<comment type="caution">
    <text evidence="3">The sequence shown here is derived from an EMBL/GenBank/DDBJ whole genome shotgun (WGS) entry which is preliminary data.</text>
</comment>
<dbReference type="InterPro" id="IPR027417">
    <property type="entry name" value="P-loop_NTPase"/>
</dbReference>
<proteinExistence type="predicted"/>
<gene>
    <name evidence="3" type="ORF">HY29_14650</name>
</gene>
<reference evidence="3 4" key="1">
    <citation type="journal article" date="2014" name="Antonie Van Leeuwenhoek">
        <title>Hyphomonas beringensis sp. nov. and Hyphomonas chukchiensis sp. nov., isolated from surface seawater of the Bering Sea and Chukchi Sea.</title>
        <authorList>
            <person name="Li C."/>
            <person name="Lai Q."/>
            <person name="Li G."/>
            <person name="Dong C."/>
            <person name="Wang J."/>
            <person name="Liao Y."/>
            <person name="Shao Z."/>
        </authorList>
    </citation>
    <scope>NUCLEOTIDE SEQUENCE [LARGE SCALE GENOMIC DNA]</scope>
    <source>
        <strain evidence="3 4">25B14_1</strain>
    </source>
</reference>
<dbReference type="PANTHER" id="PTHR12558:SF13">
    <property type="entry name" value="CELL DIVISION CYCLE PROTEIN 27 HOMOLOG"/>
    <property type="match status" value="1"/>
</dbReference>
<evidence type="ECO:0000313" key="3">
    <source>
        <dbReference type="EMBL" id="KCZ54272.1"/>
    </source>
</evidence>
<dbReference type="eggNOG" id="COG0457">
    <property type="taxonomic scope" value="Bacteria"/>
</dbReference>
<organism evidence="3 4">
    <name type="scientific">Hyphomonas beringensis</name>
    <dbReference type="NCBI Taxonomy" id="1280946"/>
    <lineage>
        <taxon>Bacteria</taxon>
        <taxon>Pseudomonadati</taxon>
        <taxon>Pseudomonadota</taxon>
        <taxon>Alphaproteobacteria</taxon>
        <taxon>Hyphomonadales</taxon>
        <taxon>Hyphomonadaceae</taxon>
        <taxon>Hyphomonas</taxon>
    </lineage>
</organism>
<dbReference type="PROSITE" id="PS50293">
    <property type="entry name" value="TPR_REGION"/>
    <property type="match status" value="1"/>
</dbReference>
<accession>A0A062U7M2</accession>
<dbReference type="Gene3D" id="3.40.50.300">
    <property type="entry name" value="P-loop containing nucleotide triphosphate hydrolases"/>
    <property type="match status" value="1"/>
</dbReference>
<dbReference type="Pfam" id="PF23914">
    <property type="entry name" value="TPR_CcmH_CycH"/>
    <property type="match status" value="1"/>
</dbReference>